<dbReference type="Pfam" id="PF00440">
    <property type="entry name" value="TetR_N"/>
    <property type="match status" value="1"/>
</dbReference>
<dbReference type="AlphaFoldDB" id="A0A563EEU3"/>
<dbReference type="PROSITE" id="PS50977">
    <property type="entry name" value="HTH_TETR_2"/>
    <property type="match status" value="1"/>
</dbReference>
<dbReference type="PANTHER" id="PTHR30055:SF209">
    <property type="entry name" value="POSSIBLE TRANSCRIPTIONAL REGULATORY PROTEIN (PROBABLY TETR-FAMILY)"/>
    <property type="match status" value="1"/>
</dbReference>
<feature type="DNA-binding region" description="H-T-H motif" evidence="2">
    <location>
        <begin position="35"/>
        <end position="54"/>
    </location>
</feature>
<evidence type="ECO:0000256" key="1">
    <source>
        <dbReference type="ARBA" id="ARBA00023125"/>
    </source>
</evidence>
<dbReference type="SUPFAM" id="SSF46689">
    <property type="entry name" value="Homeodomain-like"/>
    <property type="match status" value="1"/>
</dbReference>
<evidence type="ECO:0000313" key="4">
    <source>
        <dbReference type="EMBL" id="TWP43504.1"/>
    </source>
</evidence>
<dbReference type="GO" id="GO:0000976">
    <property type="term" value="F:transcription cis-regulatory region binding"/>
    <property type="evidence" value="ECO:0007669"/>
    <property type="project" value="TreeGrafter"/>
</dbReference>
<dbReference type="Gene3D" id="1.10.357.10">
    <property type="entry name" value="Tetracycline Repressor, domain 2"/>
    <property type="match status" value="1"/>
</dbReference>
<dbReference type="InterPro" id="IPR009057">
    <property type="entry name" value="Homeodomain-like_sf"/>
</dbReference>
<dbReference type="EMBL" id="VOBR01000064">
    <property type="protein sequence ID" value="TWP43504.1"/>
    <property type="molecule type" value="Genomic_DNA"/>
</dbReference>
<dbReference type="OrthoDB" id="3210012at2"/>
<name>A0A563EEU3_9PSEU</name>
<protein>
    <submittedName>
        <fullName evidence="4">TetR/AcrR family transcriptional regulator</fullName>
    </submittedName>
</protein>
<proteinExistence type="predicted"/>
<keyword evidence="1 2" id="KW-0238">DNA-binding</keyword>
<keyword evidence="5" id="KW-1185">Reference proteome</keyword>
<comment type="caution">
    <text evidence="4">The sequence shown here is derived from an EMBL/GenBank/DDBJ whole genome shotgun (WGS) entry which is preliminary data.</text>
</comment>
<reference evidence="4 5" key="1">
    <citation type="submission" date="2019-07" db="EMBL/GenBank/DDBJ databases">
        <title>Lentzea xizangensis sp. nov., isolated from Qinghai-Tibetan Plateau Soils.</title>
        <authorList>
            <person name="Huang J."/>
        </authorList>
    </citation>
    <scope>NUCLEOTIDE SEQUENCE [LARGE SCALE GENOMIC DNA]</scope>
    <source>
        <strain evidence="4 5">FXJ1.1311</strain>
    </source>
</reference>
<dbReference type="Proteomes" id="UP000316639">
    <property type="component" value="Unassembled WGS sequence"/>
</dbReference>
<dbReference type="InterPro" id="IPR050109">
    <property type="entry name" value="HTH-type_TetR-like_transc_reg"/>
</dbReference>
<evidence type="ECO:0000256" key="2">
    <source>
        <dbReference type="PROSITE-ProRule" id="PRU00335"/>
    </source>
</evidence>
<feature type="domain" description="HTH tetR-type" evidence="3">
    <location>
        <begin position="13"/>
        <end position="72"/>
    </location>
</feature>
<dbReference type="InterPro" id="IPR001647">
    <property type="entry name" value="HTH_TetR"/>
</dbReference>
<evidence type="ECO:0000259" key="3">
    <source>
        <dbReference type="PROSITE" id="PS50977"/>
    </source>
</evidence>
<accession>A0A563EEU3</accession>
<sequence>MRDQRSADRSDARRNRKRLLDAATHVLRTEPATATMQSIAQRAALSQATAYRHFSSLDALVVAYNEDVVDGLREHGSRSKKTGKELFEHVVTRWVKLQGVHGPVIVRDRSRRGFLERLRTGDPVVASACAAWDAPLRGVLAELELPEQHLDAARVLHNVLFDPREIIDLTKTAGFAEAQVVRRLCDAFYAALEGWART</sequence>
<evidence type="ECO:0000313" key="5">
    <source>
        <dbReference type="Proteomes" id="UP000316639"/>
    </source>
</evidence>
<dbReference type="PANTHER" id="PTHR30055">
    <property type="entry name" value="HTH-TYPE TRANSCRIPTIONAL REGULATOR RUTR"/>
    <property type="match status" value="1"/>
</dbReference>
<organism evidence="4 5">
    <name type="scientific">Lentzea tibetensis</name>
    <dbReference type="NCBI Taxonomy" id="2591470"/>
    <lineage>
        <taxon>Bacteria</taxon>
        <taxon>Bacillati</taxon>
        <taxon>Actinomycetota</taxon>
        <taxon>Actinomycetes</taxon>
        <taxon>Pseudonocardiales</taxon>
        <taxon>Pseudonocardiaceae</taxon>
        <taxon>Lentzea</taxon>
    </lineage>
</organism>
<gene>
    <name evidence="4" type="ORF">FKR81_42425</name>
</gene>
<dbReference type="GO" id="GO:0003700">
    <property type="term" value="F:DNA-binding transcription factor activity"/>
    <property type="evidence" value="ECO:0007669"/>
    <property type="project" value="TreeGrafter"/>
</dbReference>